<dbReference type="Proteomes" id="UP000308600">
    <property type="component" value="Unassembled WGS sequence"/>
</dbReference>
<evidence type="ECO:0000313" key="2">
    <source>
        <dbReference type="Proteomes" id="UP000308600"/>
    </source>
</evidence>
<protein>
    <submittedName>
        <fullName evidence="1">Uncharacterized protein</fullName>
    </submittedName>
</protein>
<organism evidence="1 2">
    <name type="scientific">Pluteus cervinus</name>
    <dbReference type="NCBI Taxonomy" id="181527"/>
    <lineage>
        <taxon>Eukaryota</taxon>
        <taxon>Fungi</taxon>
        <taxon>Dikarya</taxon>
        <taxon>Basidiomycota</taxon>
        <taxon>Agaricomycotina</taxon>
        <taxon>Agaricomycetes</taxon>
        <taxon>Agaricomycetidae</taxon>
        <taxon>Agaricales</taxon>
        <taxon>Pluteineae</taxon>
        <taxon>Pluteaceae</taxon>
        <taxon>Pluteus</taxon>
    </lineage>
</organism>
<reference evidence="1 2" key="1">
    <citation type="journal article" date="2019" name="Nat. Ecol. Evol.">
        <title>Megaphylogeny resolves global patterns of mushroom evolution.</title>
        <authorList>
            <person name="Varga T."/>
            <person name="Krizsan K."/>
            <person name="Foldi C."/>
            <person name="Dima B."/>
            <person name="Sanchez-Garcia M."/>
            <person name="Sanchez-Ramirez S."/>
            <person name="Szollosi G.J."/>
            <person name="Szarkandi J.G."/>
            <person name="Papp V."/>
            <person name="Albert L."/>
            <person name="Andreopoulos W."/>
            <person name="Angelini C."/>
            <person name="Antonin V."/>
            <person name="Barry K.W."/>
            <person name="Bougher N.L."/>
            <person name="Buchanan P."/>
            <person name="Buyck B."/>
            <person name="Bense V."/>
            <person name="Catcheside P."/>
            <person name="Chovatia M."/>
            <person name="Cooper J."/>
            <person name="Damon W."/>
            <person name="Desjardin D."/>
            <person name="Finy P."/>
            <person name="Geml J."/>
            <person name="Haridas S."/>
            <person name="Hughes K."/>
            <person name="Justo A."/>
            <person name="Karasinski D."/>
            <person name="Kautmanova I."/>
            <person name="Kiss B."/>
            <person name="Kocsube S."/>
            <person name="Kotiranta H."/>
            <person name="LaButti K.M."/>
            <person name="Lechner B.E."/>
            <person name="Liimatainen K."/>
            <person name="Lipzen A."/>
            <person name="Lukacs Z."/>
            <person name="Mihaltcheva S."/>
            <person name="Morgado L.N."/>
            <person name="Niskanen T."/>
            <person name="Noordeloos M.E."/>
            <person name="Ohm R.A."/>
            <person name="Ortiz-Santana B."/>
            <person name="Ovrebo C."/>
            <person name="Racz N."/>
            <person name="Riley R."/>
            <person name="Savchenko A."/>
            <person name="Shiryaev A."/>
            <person name="Soop K."/>
            <person name="Spirin V."/>
            <person name="Szebenyi C."/>
            <person name="Tomsovsky M."/>
            <person name="Tulloss R.E."/>
            <person name="Uehling J."/>
            <person name="Grigoriev I.V."/>
            <person name="Vagvolgyi C."/>
            <person name="Papp T."/>
            <person name="Martin F.M."/>
            <person name="Miettinen O."/>
            <person name="Hibbett D.S."/>
            <person name="Nagy L.G."/>
        </authorList>
    </citation>
    <scope>NUCLEOTIDE SEQUENCE [LARGE SCALE GENOMIC DNA]</scope>
    <source>
        <strain evidence="1 2">NL-1719</strain>
    </source>
</reference>
<name>A0ACD3AC22_9AGAR</name>
<dbReference type="EMBL" id="ML208534">
    <property type="protein sequence ID" value="TFK63210.1"/>
    <property type="molecule type" value="Genomic_DNA"/>
</dbReference>
<accession>A0ACD3AC22</accession>
<keyword evidence="2" id="KW-1185">Reference proteome</keyword>
<sequence length="335" mass="38542">MSTDEANVQGAIISVVKFPDSGLRCLTKECFHRIFAMLSPWNVYNFANVEPYFEDVVQGYCNQAFDVKRVLSKHLFPNEMTELHKIMRDCGAIISGSTALELLERVHYPGSTLDIYIEWTHARRLVLWLNDFFEHTGRSDSIVQVFVTRDAALEAVLEFKLSCLMNFITHDGVYSLFPVATLEEGRAWPMNMAYPEEYWLYSKYRVRGYEVMNPTAATSPVSMITRAVGDVNTLNITNIFRKVKQSRMLGPEYDVDFINTFTIKHTSPWSIVSRNSKRYNLQRSCTIAESNAIVQVFEKNGFGVRADWEIRKKLEDLFEPVTIPESKDIVLVRNA</sequence>
<evidence type="ECO:0000313" key="1">
    <source>
        <dbReference type="EMBL" id="TFK63210.1"/>
    </source>
</evidence>
<gene>
    <name evidence="1" type="ORF">BDN72DRAFT_928939</name>
</gene>
<proteinExistence type="predicted"/>